<dbReference type="SUPFAM" id="SSF81338">
    <property type="entry name" value="Aquaporin-like"/>
    <property type="match status" value="1"/>
</dbReference>
<dbReference type="PANTHER" id="PTHR45724:SF16">
    <property type="entry name" value="AQUAPORIN NIP2-1"/>
    <property type="match status" value="1"/>
</dbReference>
<evidence type="ECO:0000313" key="12">
    <source>
        <dbReference type="EnsemblPlants" id="KQL31494"/>
    </source>
</evidence>
<keyword evidence="2 9" id="KW-0813">Transport</keyword>
<dbReference type="InterPro" id="IPR022357">
    <property type="entry name" value="MIP_CS"/>
</dbReference>
<feature type="transmembrane region" description="Helical" evidence="10">
    <location>
        <begin position="95"/>
        <end position="114"/>
    </location>
</feature>
<evidence type="ECO:0000256" key="1">
    <source>
        <dbReference type="ARBA" id="ARBA00004141"/>
    </source>
</evidence>
<evidence type="ECO:0000313" key="13">
    <source>
        <dbReference type="Proteomes" id="UP000004995"/>
    </source>
</evidence>
<evidence type="ECO:0000256" key="11">
    <source>
        <dbReference type="SAM" id="SignalP"/>
    </source>
</evidence>
<dbReference type="InParanoid" id="K3YTX0"/>
<dbReference type="GO" id="GO:0015267">
    <property type="term" value="F:channel activity"/>
    <property type="evidence" value="ECO:0007669"/>
    <property type="project" value="InterPro"/>
</dbReference>
<accession>K3YTX0</accession>
<dbReference type="GO" id="GO:0016020">
    <property type="term" value="C:membrane"/>
    <property type="evidence" value="ECO:0007669"/>
    <property type="project" value="UniProtKB-SubCell"/>
</dbReference>
<feature type="transmembrane region" description="Helical" evidence="10">
    <location>
        <begin position="241"/>
        <end position="260"/>
    </location>
</feature>
<organism evidence="12 13">
    <name type="scientific">Setaria italica</name>
    <name type="common">Foxtail millet</name>
    <name type="synonym">Panicum italicum</name>
    <dbReference type="NCBI Taxonomy" id="4555"/>
    <lineage>
        <taxon>Eukaryota</taxon>
        <taxon>Viridiplantae</taxon>
        <taxon>Streptophyta</taxon>
        <taxon>Embryophyta</taxon>
        <taxon>Tracheophyta</taxon>
        <taxon>Spermatophyta</taxon>
        <taxon>Magnoliopsida</taxon>
        <taxon>Liliopsida</taxon>
        <taxon>Poales</taxon>
        <taxon>Poaceae</taxon>
        <taxon>PACMAD clade</taxon>
        <taxon>Panicoideae</taxon>
        <taxon>Panicodae</taxon>
        <taxon>Paniceae</taxon>
        <taxon>Cenchrinae</taxon>
        <taxon>Setaria</taxon>
    </lineage>
</organism>
<dbReference type="Proteomes" id="UP000004995">
    <property type="component" value="Unassembled WGS sequence"/>
</dbReference>
<dbReference type="PRINTS" id="PR00783">
    <property type="entry name" value="MINTRINSICP"/>
</dbReference>
<dbReference type="EnsemblPlants" id="KQL31494">
    <property type="protein sequence ID" value="KQL31494"/>
    <property type="gene ID" value="SETIT_017716mg"/>
</dbReference>
<protein>
    <submittedName>
        <fullName evidence="12">Uncharacterized protein</fullName>
    </submittedName>
</protein>
<evidence type="ECO:0000256" key="2">
    <source>
        <dbReference type="ARBA" id="ARBA00022448"/>
    </source>
</evidence>
<dbReference type="STRING" id="4555.K3YTX0"/>
<comment type="similarity">
    <text evidence="8">Belongs to the MIP/aquaporin (TC 1.A.8) family. NIP (TC 1.A.8.12) subfamily.</text>
</comment>
<evidence type="ECO:0000256" key="3">
    <source>
        <dbReference type="ARBA" id="ARBA00022692"/>
    </source>
</evidence>
<sequence length="341" mass="36863">MTATMPLDQCKQSKRAVSFFFLLLLLLFPVGTHVCSRTHVARSPEMSTNSRSNSRANFNNEIHDISTVQNSTMPPMYYSDRSLADFFPPHLLKKVVSEVVSTFLLVFVTCGAAAISASDLNRISQLGQSVAGGLIVTVMIYAVGHISGAHMNPAVTLAFAVFRHFPWIQVPFYWAAQFTGAICASFVLKAVLHPITVIGTTTPTGPHWHALVIEVIVTFNMMFVTLAVATDTRAVGELAGLAVGSAVCITSIFAGAVSGGSMNPARTLGPALASNLYTGLWIYFLGPVLGTLSGAWTYTYIRFEEAPSNKDAPQKLSSFKLRRLQSQSVAADDDELDHIQV</sequence>
<keyword evidence="13" id="KW-1185">Reference proteome</keyword>
<dbReference type="AlphaFoldDB" id="K3YTX0"/>
<name>K3YTX0_SETIT</name>
<dbReference type="FunCoup" id="K3YTX0">
    <property type="interactions" value="11"/>
</dbReference>
<dbReference type="EMBL" id="AGNK02000553">
    <property type="status" value="NOT_ANNOTATED_CDS"/>
    <property type="molecule type" value="Genomic_DNA"/>
</dbReference>
<gene>
    <name evidence="12" type="primary">LOC101783680</name>
</gene>
<dbReference type="InterPro" id="IPR023271">
    <property type="entry name" value="Aquaporin-like"/>
</dbReference>
<proteinExistence type="inferred from homology"/>
<dbReference type="InterPro" id="IPR000425">
    <property type="entry name" value="MIP"/>
</dbReference>
<reference evidence="13" key="1">
    <citation type="journal article" date="2012" name="Nat. Biotechnol.">
        <title>Reference genome sequence of the model plant Setaria.</title>
        <authorList>
            <person name="Bennetzen J.L."/>
            <person name="Schmutz J."/>
            <person name="Wang H."/>
            <person name="Percifield R."/>
            <person name="Hawkins J."/>
            <person name="Pontaroli A.C."/>
            <person name="Estep M."/>
            <person name="Feng L."/>
            <person name="Vaughn J.N."/>
            <person name="Grimwood J."/>
            <person name="Jenkins J."/>
            <person name="Barry K."/>
            <person name="Lindquist E."/>
            <person name="Hellsten U."/>
            <person name="Deshpande S."/>
            <person name="Wang X."/>
            <person name="Wu X."/>
            <person name="Mitros T."/>
            <person name="Triplett J."/>
            <person name="Yang X."/>
            <person name="Ye C.Y."/>
            <person name="Mauro-Herrera M."/>
            <person name="Wang L."/>
            <person name="Li P."/>
            <person name="Sharma M."/>
            <person name="Sharma R."/>
            <person name="Ronald P.C."/>
            <person name="Panaud O."/>
            <person name="Kellogg E.A."/>
            <person name="Brutnell T.P."/>
            <person name="Doust A.N."/>
            <person name="Tuskan G.A."/>
            <person name="Rokhsar D."/>
            <person name="Devos K.M."/>
        </authorList>
    </citation>
    <scope>NUCLEOTIDE SEQUENCE [LARGE SCALE GENOMIC DNA]</scope>
    <source>
        <strain evidence="13">cv. Yugu1</strain>
    </source>
</reference>
<keyword evidence="6 10" id="KW-0472">Membrane</keyword>
<evidence type="ECO:0000256" key="6">
    <source>
        <dbReference type="ARBA" id="ARBA00023136"/>
    </source>
</evidence>
<dbReference type="HOGENOM" id="CLU_020019_3_1_1"/>
<keyword evidence="11" id="KW-0732">Signal</keyword>
<dbReference type="Pfam" id="PF00230">
    <property type="entry name" value="MIP"/>
    <property type="match status" value="1"/>
</dbReference>
<feature type="signal peptide" evidence="11">
    <location>
        <begin position="1"/>
        <end position="32"/>
    </location>
</feature>
<comment type="function">
    <text evidence="7">Aquaporins facilitate the transport of water and small neutral solutes across cell membranes.</text>
</comment>
<comment type="subcellular location">
    <subcellularLocation>
        <location evidence="1">Membrane</location>
        <topology evidence="1">Multi-pass membrane protein</topology>
    </subcellularLocation>
</comment>
<keyword evidence="5 10" id="KW-1133">Transmembrane helix</keyword>
<evidence type="ECO:0000256" key="4">
    <source>
        <dbReference type="ARBA" id="ARBA00022737"/>
    </source>
</evidence>
<dbReference type="OMA" id="APSHKDM"/>
<dbReference type="CDD" id="cd00333">
    <property type="entry name" value="MIP"/>
    <property type="match status" value="1"/>
</dbReference>
<dbReference type="PANTHER" id="PTHR45724">
    <property type="entry name" value="AQUAPORIN NIP2-1"/>
    <property type="match status" value="1"/>
</dbReference>
<dbReference type="Gramene" id="KQL31494">
    <property type="protein sequence ID" value="KQL31494"/>
    <property type="gene ID" value="SETIT_017716mg"/>
</dbReference>
<keyword evidence="3 9" id="KW-0812">Transmembrane</keyword>
<keyword evidence="4" id="KW-0677">Repeat</keyword>
<dbReference type="eggNOG" id="KOG0223">
    <property type="taxonomic scope" value="Eukaryota"/>
</dbReference>
<dbReference type="Gene3D" id="1.20.1080.10">
    <property type="entry name" value="Glycerol uptake facilitator protein"/>
    <property type="match status" value="1"/>
</dbReference>
<dbReference type="InterPro" id="IPR034294">
    <property type="entry name" value="Aquaporin_transptr"/>
</dbReference>
<feature type="transmembrane region" description="Helical" evidence="10">
    <location>
        <begin position="126"/>
        <end position="143"/>
    </location>
</feature>
<dbReference type="FunFam" id="1.20.1080.10:FF:000013">
    <property type="entry name" value="Aquaporin NIP2-1"/>
    <property type="match status" value="1"/>
</dbReference>
<evidence type="ECO:0000256" key="10">
    <source>
        <dbReference type="SAM" id="Phobius"/>
    </source>
</evidence>
<reference evidence="12" key="2">
    <citation type="submission" date="2018-08" db="UniProtKB">
        <authorList>
            <consortium name="EnsemblPlants"/>
        </authorList>
    </citation>
    <scope>IDENTIFICATION</scope>
    <source>
        <strain evidence="12">Yugu1</strain>
    </source>
</reference>
<dbReference type="PROSITE" id="PS00221">
    <property type="entry name" value="MIP"/>
    <property type="match status" value="1"/>
</dbReference>
<feature type="transmembrane region" description="Helical" evidence="10">
    <location>
        <begin position="172"/>
        <end position="195"/>
    </location>
</feature>
<feature type="transmembrane region" description="Helical" evidence="10">
    <location>
        <begin position="207"/>
        <end position="229"/>
    </location>
</feature>
<feature type="chain" id="PRO_5010127139" evidence="11">
    <location>
        <begin position="33"/>
        <end position="341"/>
    </location>
</feature>
<feature type="transmembrane region" description="Helical" evidence="10">
    <location>
        <begin position="280"/>
        <end position="301"/>
    </location>
</feature>
<evidence type="ECO:0000256" key="7">
    <source>
        <dbReference type="ARBA" id="ARBA00055597"/>
    </source>
</evidence>
<dbReference type="GO" id="GO:0015115">
    <property type="term" value="F:silicate transmembrane transporter activity"/>
    <property type="evidence" value="ECO:0007669"/>
    <property type="project" value="EnsemblPlants"/>
</dbReference>
<dbReference type="GO" id="GO:0048226">
    <property type="term" value="C:Casparian strip"/>
    <property type="evidence" value="ECO:0007669"/>
    <property type="project" value="EnsemblPlants"/>
</dbReference>
<evidence type="ECO:0000256" key="8">
    <source>
        <dbReference type="ARBA" id="ARBA00060753"/>
    </source>
</evidence>
<evidence type="ECO:0000256" key="9">
    <source>
        <dbReference type="RuleBase" id="RU000477"/>
    </source>
</evidence>
<evidence type="ECO:0000256" key="5">
    <source>
        <dbReference type="ARBA" id="ARBA00022989"/>
    </source>
</evidence>